<gene>
    <name evidence="1" type="ORF">E2C01_048142</name>
</gene>
<proteinExistence type="predicted"/>
<evidence type="ECO:0000313" key="2">
    <source>
        <dbReference type="Proteomes" id="UP000324222"/>
    </source>
</evidence>
<dbReference type="EMBL" id="VSRR010012209">
    <property type="protein sequence ID" value="MPC54232.1"/>
    <property type="molecule type" value="Genomic_DNA"/>
</dbReference>
<dbReference type="AlphaFoldDB" id="A0A5B7G5M5"/>
<keyword evidence="2" id="KW-1185">Reference proteome</keyword>
<comment type="caution">
    <text evidence="1">The sequence shown here is derived from an EMBL/GenBank/DDBJ whole genome shotgun (WGS) entry which is preliminary data.</text>
</comment>
<organism evidence="1 2">
    <name type="scientific">Portunus trituberculatus</name>
    <name type="common">Swimming crab</name>
    <name type="synonym">Neptunus trituberculatus</name>
    <dbReference type="NCBI Taxonomy" id="210409"/>
    <lineage>
        <taxon>Eukaryota</taxon>
        <taxon>Metazoa</taxon>
        <taxon>Ecdysozoa</taxon>
        <taxon>Arthropoda</taxon>
        <taxon>Crustacea</taxon>
        <taxon>Multicrustacea</taxon>
        <taxon>Malacostraca</taxon>
        <taxon>Eumalacostraca</taxon>
        <taxon>Eucarida</taxon>
        <taxon>Decapoda</taxon>
        <taxon>Pleocyemata</taxon>
        <taxon>Brachyura</taxon>
        <taxon>Eubrachyura</taxon>
        <taxon>Portunoidea</taxon>
        <taxon>Portunidae</taxon>
        <taxon>Portuninae</taxon>
        <taxon>Portunus</taxon>
    </lineage>
</organism>
<reference evidence="1 2" key="1">
    <citation type="submission" date="2019-05" db="EMBL/GenBank/DDBJ databases">
        <title>Another draft genome of Portunus trituberculatus and its Hox gene families provides insights of decapod evolution.</title>
        <authorList>
            <person name="Jeong J.-H."/>
            <person name="Song I."/>
            <person name="Kim S."/>
            <person name="Choi T."/>
            <person name="Kim D."/>
            <person name="Ryu S."/>
            <person name="Kim W."/>
        </authorList>
    </citation>
    <scope>NUCLEOTIDE SEQUENCE [LARGE SCALE GENOMIC DNA]</scope>
    <source>
        <tissue evidence="1">Muscle</tissue>
    </source>
</reference>
<accession>A0A5B7G5M5</accession>
<protein>
    <submittedName>
        <fullName evidence="1">Uncharacterized protein</fullName>
    </submittedName>
</protein>
<dbReference type="Proteomes" id="UP000324222">
    <property type="component" value="Unassembled WGS sequence"/>
</dbReference>
<name>A0A5B7G5M5_PORTR</name>
<evidence type="ECO:0000313" key="1">
    <source>
        <dbReference type="EMBL" id="MPC54232.1"/>
    </source>
</evidence>
<sequence>MEEDALLIHRDSSGAHGSSEFQSSMRSSRRICSRLAGIQVLGSFLHDPHSVCVWCRDGCIPGKRSGEWTDWSHDKVLAAFTYQCSLSCKRVAKAKYRCKSADPLLQPNIPSGLGSSPPTAVPYLVHEARDSGSRVLSVDGSVLSLDGLTAEDSASQQGSKLPGALDLSLFFKSCQEEVLASVADLFASQLDLPSSSDQDLMQFSVPFPSSPDRKRCARENHLGTRGASYGHAAVEI</sequence>